<dbReference type="PROSITE" id="PS51257">
    <property type="entry name" value="PROKAR_LIPOPROTEIN"/>
    <property type="match status" value="1"/>
</dbReference>
<evidence type="ECO:0000313" key="2">
    <source>
        <dbReference type="Proteomes" id="UP000075321"/>
    </source>
</evidence>
<evidence type="ECO:0000313" key="1">
    <source>
        <dbReference type="EMBL" id="KYH26198.1"/>
    </source>
</evidence>
<dbReference type="PATRIC" id="fig|1008153.3.peg.1302"/>
<sequence>MHRRHLCKASLVGVALSLGGCLGRFDGGSSDGVETPEPVTEVGFEFSDGSDERSQDDPMIEVNVEEESATVTGTLRVVQRGDPR</sequence>
<organism evidence="1 2">
    <name type="scientific">Halalkalicoccus paucihalophilus</name>
    <dbReference type="NCBI Taxonomy" id="1008153"/>
    <lineage>
        <taxon>Archaea</taxon>
        <taxon>Methanobacteriati</taxon>
        <taxon>Methanobacteriota</taxon>
        <taxon>Stenosarchaea group</taxon>
        <taxon>Halobacteria</taxon>
        <taxon>Halobacteriales</taxon>
        <taxon>Halococcaceae</taxon>
        <taxon>Halalkalicoccus</taxon>
    </lineage>
</organism>
<dbReference type="EMBL" id="LTAZ01000004">
    <property type="protein sequence ID" value="KYH26198.1"/>
    <property type="molecule type" value="Genomic_DNA"/>
</dbReference>
<name>A0A151AES1_9EURY</name>
<proteinExistence type="predicted"/>
<dbReference type="RefSeq" id="WP_157078426.1">
    <property type="nucleotide sequence ID" value="NZ_LTAZ01000004.1"/>
</dbReference>
<comment type="caution">
    <text evidence="1">The sequence shown here is derived from an EMBL/GenBank/DDBJ whole genome shotgun (WGS) entry which is preliminary data.</text>
</comment>
<dbReference type="Proteomes" id="UP000075321">
    <property type="component" value="Unassembled WGS sequence"/>
</dbReference>
<reference evidence="1 2" key="1">
    <citation type="submission" date="2016-02" db="EMBL/GenBank/DDBJ databases">
        <title>Genome sequence of Halalkalicoccus paucihalophilus DSM 24557.</title>
        <authorList>
            <person name="Poehlein A."/>
            <person name="Daniel R."/>
        </authorList>
    </citation>
    <scope>NUCLEOTIDE SEQUENCE [LARGE SCALE GENOMIC DNA]</scope>
    <source>
        <strain evidence="1 2">DSM 24557</strain>
    </source>
</reference>
<gene>
    <name evidence="1" type="ORF">HAPAU_12930</name>
</gene>
<dbReference type="AlphaFoldDB" id="A0A151AES1"/>
<keyword evidence="2" id="KW-1185">Reference proteome</keyword>
<protein>
    <submittedName>
        <fullName evidence="1">Uncharacterized protein</fullName>
    </submittedName>
</protein>
<accession>A0A151AES1</accession>